<name>A0AA36MMK2_9DINO</name>
<evidence type="ECO:0000313" key="1">
    <source>
        <dbReference type="EMBL" id="CAJ1372662.1"/>
    </source>
</evidence>
<evidence type="ECO:0000313" key="2">
    <source>
        <dbReference type="Proteomes" id="UP001178507"/>
    </source>
</evidence>
<sequence length="305" mass="32998">MDSTDIGVCASFLDGDVAAQEALSAGIQAVVSAMSGEVRFTNENEVAFAKLRLGCRHGGAHGGAALRQVQPQQQAVVVSFLARMAGRRRRCAARRVQELGCILAKASASWQELLAKEEPLGGPSGLLAEELKALATGQAEPERQIENEARVFLREKQTQRYLSIVSSPNGHGLVAMTDVPVSLFVCHLDGKGTDSFASSSTEACEESLKTRLSELEETLDIGFAHEGIPSFGGFLCSRRRILADVELSCSSKSFGKRERFRWGPDASLQHQFTEMWLSVDLASPQKVFLSAERSERGAWEAVAAL</sequence>
<keyword evidence="2" id="KW-1185">Reference proteome</keyword>
<reference evidence="1" key="1">
    <citation type="submission" date="2023-08" db="EMBL/GenBank/DDBJ databases">
        <authorList>
            <person name="Chen Y."/>
            <person name="Shah S."/>
            <person name="Dougan E. K."/>
            <person name="Thang M."/>
            <person name="Chan C."/>
        </authorList>
    </citation>
    <scope>NUCLEOTIDE SEQUENCE</scope>
</reference>
<dbReference type="EMBL" id="CAUJNA010000149">
    <property type="protein sequence ID" value="CAJ1372662.1"/>
    <property type="molecule type" value="Genomic_DNA"/>
</dbReference>
<proteinExistence type="predicted"/>
<dbReference type="AlphaFoldDB" id="A0AA36MMK2"/>
<protein>
    <submittedName>
        <fullName evidence="1">Uncharacterized protein</fullName>
    </submittedName>
</protein>
<accession>A0AA36MMK2</accession>
<organism evidence="1 2">
    <name type="scientific">Effrenium voratum</name>
    <dbReference type="NCBI Taxonomy" id="2562239"/>
    <lineage>
        <taxon>Eukaryota</taxon>
        <taxon>Sar</taxon>
        <taxon>Alveolata</taxon>
        <taxon>Dinophyceae</taxon>
        <taxon>Suessiales</taxon>
        <taxon>Symbiodiniaceae</taxon>
        <taxon>Effrenium</taxon>
    </lineage>
</organism>
<dbReference type="Proteomes" id="UP001178507">
    <property type="component" value="Unassembled WGS sequence"/>
</dbReference>
<gene>
    <name evidence="1" type="ORF">EVOR1521_LOCUS2692</name>
</gene>
<comment type="caution">
    <text evidence="1">The sequence shown here is derived from an EMBL/GenBank/DDBJ whole genome shotgun (WGS) entry which is preliminary data.</text>
</comment>